<evidence type="ECO:0000256" key="2">
    <source>
        <dbReference type="SAM" id="SignalP"/>
    </source>
</evidence>
<dbReference type="OrthoDB" id="5785959at2759"/>
<feature type="signal peptide" evidence="2">
    <location>
        <begin position="1"/>
        <end position="17"/>
    </location>
</feature>
<protein>
    <recommendedName>
        <fullName evidence="5">Secreted protein</fullName>
    </recommendedName>
</protein>
<gene>
    <name evidence="3" type="ORF">WR25_15722</name>
</gene>
<evidence type="ECO:0000313" key="4">
    <source>
        <dbReference type="Proteomes" id="UP000218231"/>
    </source>
</evidence>
<keyword evidence="2" id="KW-0732">Signal</keyword>
<feature type="compositionally biased region" description="Polar residues" evidence="1">
    <location>
        <begin position="72"/>
        <end position="89"/>
    </location>
</feature>
<name>A0A2A2J3X0_9BILA</name>
<evidence type="ECO:0000313" key="3">
    <source>
        <dbReference type="EMBL" id="PAV56304.1"/>
    </source>
</evidence>
<comment type="caution">
    <text evidence="3">The sequence shown here is derived from an EMBL/GenBank/DDBJ whole genome shotgun (WGS) entry which is preliminary data.</text>
</comment>
<feature type="compositionally biased region" description="Basic and acidic residues" evidence="1">
    <location>
        <begin position="92"/>
        <end position="104"/>
    </location>
</feature>
<keyword evidence="4" id="KW-1185">Reference proteome</keyword>
<evidence type="ECO:0008006" key="5">
    <source>
        <dbReference type="Google" id="ProtNLM"/>
    </source>
</evidence>
<dbReference type="Proteomes" id="UP000218231">
    <property type="component" value="Unassembled WGS sequence"/>
</dbReference>
<dbReference type="EMBL" id="LIAE01010710">
    <property type="protein sequence ID" value="PAV56304.1"/>
    <property type="molecule type" value="Genomic_DNA"/>
</dbReference>
<proteinExistence type="predicted"/>
<feature type="region of interest" description="Disordered" evidence="1">
    <location>
        <begin position="65"/>
        <end position="119"/>
    </location>
</feature>
<sequence>MMIKLLVFLVLINVSFGIRCYYGTIKVEDDRTRVGEKAASSTCAMSGRRSSGNQLNKNEVMTKNATAEVKTTPRSWDSETTVPPRNRGSTWGRHDRHDSGDRKATTTGGQKLGDSVDLI</sequence>
<dbReference type="AlphaFoldDB" id="A0A2A2J3X0"/>
<reference evidence="3 4" key="1">
    <citation type="journal article" date="2017" name="Curr. Biol.">
        <title>Genome architecture and evolution of a unichromosomal asexual nematode.</title>
        <authorList>
            <person name="Fradin H."/>
            <person name="Zegar C."/>
            <person name="Gutwein M."/>
            <person name="Lucas J."/>
            <person name="Kovtun M."/>
            <person name="Corcoran D."/>
            <person name="Baugh L.R."/>
            <person name="Kiontke K."/>
            <person name="Gunsalus K."/>
            <person name="Fitch D.H."/>
            <person name="Piano F."/>
        </authorList>
    </citation>
    <scope>NUCLEOTIDE SEQUENCE [LARGE SCALE GENOMIC DNA]</scope>
    <source>
        <strain evidence="3">PF1309</strain>
    </source>
</reference>
<feature type="chain" id="PRO_5012584432" description="Secreted protein" evidence="2">
    <location>
        <begin position="18"/>
        <end position="119"/>
    </location>
</feature>
<organism evidence="3 4">
    <name type="scientific">Diploscapter pachys</name>
    <dbReference type="NCBI Taxonomy" id="2018661"/>
    <lineage>
        <taxon>Eukaryota</taxon>
        <taxon>Metazoa</taxon>
        <taxon>Ecdysozoa</taxon>
        <taxon>Nematoda</taxon>
        <taxon>Chromadorea</taxon>
        <taxon>Rhabditida</taxon>
        <taxon>Rhabditina</taxon>
        <taxon>Rhabditomorpha</taxon>
        <taxon>Rhabditoidea</taxon>
        <taxon>Rhabditidae</taxon>
        <taxon>Diploscapter</taxon>
    </lineage>
</organism>
<accession>A0A2A2J3X0</accession>
<evidence type="ECO:0000256" key="1">
    <source>
        <dbReference type="SAM" id="MobiDB-lite"/>
    </source>
</evidence>